<dbReference type="Proteomes" id="UP000789860">
    <property type="component" value="Unassembled WGS sequence"/>
</dbReference>
<feature type="non-terminal residue" evidence="1">
    <location>
        <position position="1"/>
    </location>
</feature>
<proteinExistence type="predicted"/>
<dbReference type="EMBL" id="CAJVPM010009806">
    <property type="protein sequence ID" value="CAG8567236.1"/>
    <property type="molecule type" value="Genomic_DNA"/>
</dbReference>
<evidence type="ECO:0000313" key="1">
    <source>
        <dbReference type="EMBL" id="CAG8567236.1"/>
    </source>
</evidence>
<protein>
    <submittedName>
        <fullName evidence="1">5071_t:CDS:1</fullName>
    </submittedName>
</protein>
<organism evidence="1 2">
    <name type="scientific">Scutellospora calospora</name>
    <dbReference type="NCBI Taxonomy" id="85575"/>
    <lineage>
        <taxon>Eukaryota</taxon>
        <taxon>Fungi</taxon>
        <taxon>Fungi incertae sedis</taxon>
        <taxon>Mucoromycota</taxon>
        <taxon>Glomeromycotina</taxon>
        <taxon>Glomeromycetes</taxon>
        <taxon>Diversisporales</taxon>
        <taxon>Gigasporaceae</taxon>
        <taxon>Scutellospora</taxon>
    </lineage>
</organism>
<comment type="caution">
    <text evidence="1">The sequence shown here is derived from an EMBL/GenBank/DDBJ whole genome shotgun (WGS) entry which is preliminary data.</text>
</comment>
<reference evidence="1" key="1">
    <citation type="submission" date="2021-06" db="EMBL/GenBank/DDBJ databases">
        <authorList>
            <person name="Kallberg Y."/>
            <person name="Tangrot J."/>
            <person name="Rosling A."/>
        </authorList>
    </citation>
    <scope>NUCLEOTIDE SEQUENCE</scope>
    <source>
        <strain evidence="1">AU212A</strain>
    </source>
</reference>
<name>A0ACA9M3R6_9GLOM</name>
<accession>A0ACA9M3R6</accession>
<keyword evidence="2" id="KW-1185">Reference proteome</keyword>
<sequence length="249" mass="29175">QIHQLRGLAYKKLGHQQEARLALASIIKLQPTNLKIIHQHADLCESLSLYFDSLSDWNKLYKLLNLKSDSEYDRKAIKVILLNRGRILSKLCRYEEALSIFNEGLKLFPQNVDLLCYRAEVYKQLGRYEEALNDLNNNIDQPKNMCQFYITRAGIYKSLEKYPEAYQDLKVVFESKIDLMSEMYTIGLCYRGSIYRIYKKYDKALVDLNKVIQRDPNNALALCELSAVYREQGQFDDAWENIEKMLLCC</sequence>
<evidence type="ECO:0000313" key="2">
    <source>
        <dbReference type="Proteomes" id="UP000789860"/>
    </source>
</evidence>
<gene>
    <name evidence="1" type="ORF">SCALOS_LOCUS5719</name>
</gene>